<keyword evidence="2" id="KW-1185">Reference proteome</keyword>
<dbReference type="InterPro" id="IPR050279">
    <property type="entry name" value="Plant_def-hormone_signal"/>
</dbReference>
<keyword evidence="1" id="KW-0675">Receptor</keyword>
<dbReference type="InterPro" id="IPR023393">
    <property type="entry name" value="START-like_dom_sf"/>
</dbReference>
<evidence type="ECO:0000313" key="2">
    <source>
        <dbReference type="Proteomes" id="UP001604277"/>
    </source>
</evidence>
<dbReference type="Gene3D" id="3.30.530.20">
    <property type="match status" value="1"/>
</dbReference>
<comment type="caution">
    <text evidence="1">The sequence shown here is derived from an EMBL/GenBank/DDBJ whole genome shotgun (WGS) entry which is preliminary data.</text>
</comment>
<sequence length="118" mass="13456">MLHHHTHTVAPNQCCSSFVQAIDALVATMWSVIRRFDNLHAYKHLFKSCHMIDDDDNVRTFGEVHVVSALPTMSSTKRLEILDDEKHVMSFSKVGSDHILHNYRSVTIFHVEVVAMLG</sequence>
<name>A0ABD1PJB6_9LAMI</name>
<dbReference type="AlphaFoldDB" id="A0ABD1PJB6"/>
<dbReference type="PANTHER" id="PTHR31213:SF119">
    <property type="entry name" value="ABSCISIC ACID RECEPTOR PYL4"/>
    <property type="match status" value="1"/>
</dbReference>
<evidence type="ECO:0000313" key="1">
    <source>
        <dbReference type="EMBL" id="KAL2463999.1"/>
    </source>
</evidence>
<proteinExistence type="predicted"/>
<reference evidence="2" key="1">
    <citation type="submission" date="2024-07" db="EMBL/GenBank/DDBJ databases">
        <title>Two chromosome-level genome assemblies of Korean endemic species Abeliophyllum distichum and Forsythia ovata (Oleaceae).</title>
        <authorList>
            <person name="Jang H."/>
        </authorList>
    </citation>
    <scope>NUCLEOTIDE SEQUENCE [LARGE SCALE GENOMIC DNA]</scope>
</reference>
<accession>A0ABD1PJB6</accession>
<organism evidence="1 2">
    <name type="scientific">Forsythia ovata</name>
    <dbReference type="NCBI Taxonomy" id="205694"/>
    <lineage>
        <taxon>Eukaryota</taxon>
        <taxon>Viridiplantae</taxon>
        <taxon>Streptophyta</taxon>
        <taxon>Embryophyta</taxon>
        <taxon>Tracheophyta</taxon>
        <taxon>Spermatophyta</taxon>
        <taxon>Magnoliopsida</taxon>
        <taxon>eudicotyledons</taxon>
        <taxon>Gunneridae</taxon>
        <taxon>Pentapetalae</taxon>
        <taxon>asterids</taxon>
        <taxon>lamiids</taxon>
        <taxon>Lamiales</taxon>
        <taxon>Oleaceae</taxon>
        <taxon>Forsythieae</taxon>
        <taxon>Forsythia</taxon>
    </lineage>
</organism>
<protein>
    <submittedName>
        <fullName evidence="1">Abscisic acid receptor PYL4</fullName>
    </submittedName>
</protein>
<dbReference type="EMBL" id="JBFOLJ010000018">
    <property type="protein sequence ID" value="KAL2463999.1"/>
    <property type="molecule type" value="Genomic_DNA"/>
</dbReference>
<dbReference type="Proteomes" id="UP001604277">
    <property type="component" value="Unassembled WGS sequence"/>
</dbReference>
<dbReference type="SUPFAM" id="SSF55961">
    <property type="entry name" value="Bet v1-like"/>
    <property type="match status" value="1"/>
</dbReference>
<dbReference type="PANTHER" id="PTHR31213">
    <property type="entry name" value="OS08G0374000 PROTEIN-RELATED"/>
    <property type="match status" value="1"/>
</dbReference>
<gene>
    <name evidence="1" type="ORF">Fot_51955</name>
</gene>